<accession>A0A0E9UJ65</accession>
<dbReference type="EMBL" id="GBXM01042785">
    <property type="protein sequence ID" value="JAH65792.1"/>
    <property type="molecule type" value="Transcribed_RNA"/>
</dbReference>
<proteinExistence type="predicted"/>
<reference evidence="1" key="2">
    <citation type="journal article" date="2015" name="Fish Shellfish Immunol.">
        <title>Early steps in the European eel (Anguilla anguilla)-Vibrio vulnificus interaction in the gills: Role of the RtxA13 toxin.</title>
        <authorList>
            <person name="Callol A."/>
            <person name="Pajuelo D."/>
            <person name="Ebbesson L."/>
            <person name="Teles M."/>
            <person name="MacKenzie S."/>
            <person name="Amaro C."/>
        </authorList>
    </citation>
    <scope>NUCLEOTIDE SEQUENCE</scope>
</reference>
<evidence type="ECO:0000313" key="1">
    <source>
        <dbReference type="EMBL" id="JAH65792.1"/>
    </source>
</evidence>
<organism evidence="1">
    <name type="scientific">Anguilla anguilla</name>
    <name type="common">European freshwater eel</name>
    <name type="synonym">Muraena anguilla</name>
    <dbReference type="NCBI Taxonomy" id="7936"/>
    <lineage>
        <taxon>Eukaryota</taxon>
        <taxon>Metazoa</taxon>
        <taxon>Chordata</taxon>
        <taxon>Craniata</taxon>
        <taxon>Vertebrata</taxon>
        <taxon>Euteleostomi</taxon>
        <taxon>Actinopterygii</taxon>
        <taxon>Neopterygii</taxon>
        <taxon>Teleostei</taxon>
        <taxon>Anguilliformes</taxon>
        <taxon>Anguillidae</taxon>
        <taxon>Anguilla</taxon>
    </lineage>
</organism>
<sequence>MKYVTNIHGYLPEEGLRLLQTATLTHSSLPRSFN</sequence>
<name>A0A0E9UJ65_ANGAN</name>
<reference evidence="1" key="1">
    <citation type="submission" date="2014-11" db="EMBL/GenBank/DDBJ databases">
        <authorList>
            <person name="Amaro Gonzalez C."/>
        </authorList>
    </citation>
    <scope>NUCLEOTIDE SEQUENCE</scope>
</reference>
<protein>
    <submittedName>
        <fullName evidence="1">Uncharacterized protein</fullName>
    </submittedName>
</protein>
<dbReference type="AlphaFoldDB" id="A0A0E9UJ65"/>